<feature type="region of interest" description="Disordered" evidence="1">
    <location>
        <begin position="159"/>
        <end position="219"/>
    </location>
</feature>
<proteinExistence type="predicted"/>
<dbReference type="InterPro" id="IPR021139">
    <property type="entry name" value="NYN"/>
</dbReference>
<dbReference type="OrthoDB" id="549353at2759"/>
<feature type="region of interest" description="Disordered" evidence="1">
    <location>
        <begin position="405"/>
        <end position="439"/>
    </location>
</feature>
<feature type="compositionally biased region" description="Low complexity" evidence="1">
    <location>
        <begin position="305"/>
        <end position="316"/>
    </location>
</feature>
<feature type="domain" description="NYN" evidence="2">
    <location>
        <begin position="9"/>
        <end position="148"/>
    </location>
</feature>
<dbReference type="CDD" id="cd10910">
    <property type="entry name" value="PIN_limkain_b1_N_like"/>
    <property type="match status" value="1"/>
</dbReference>
<dbReference type="GO" id="GO:1905762">
    <property type="term" value="F:CCR4-NOT complex binding"/>
    <property type="evidence" value="ECO:0007669"/>
    <property type="project" value="TreeGrafter"/>
</dbReference>
<protein>
    <submittedName>
        <fullName evidence="3">NYN domain-containing protein</fullName>
    </submittedName>
</protein>
<gene>
    <name evidence="3" type="ORF">BD311DRAFT_796864</name>
</gene>
<dbReference type="GO" id="GO:0004540">
    <property type="term" value="F:RNA nuclease activity"/>
    <property type="evidence" value="ECO:0007669"/>
    <property type="project" value="InterPro"/>
</dbReference>
<dbReference type="OMA" id="AYANPEW"/>
<organism evidence="3">
    <name type="scientific">Dichomitus squalens</name>
    <dbReference type="NCBI Taxonomy" id="114155"/>
    <lineage>
        <taxon>Eukaryota</taxon>
        <taxon>Fungi</taxon>
        <taxon>Dikarya</taxon>
        <taxon>Basidiomycota</taxon>
        <taxon>Agaricomycotina</taxon>
        <taxon>Agaricomycetes</taxon>
        <taxon>Polyporales</taxon>
        <taxon>Polyporaceae</taxon>
        <taxon>Dichomitus</taxon>
    </lineage>
</organism>
<accession>A0A4Q9MRJ8</accession>
<dbReference type="PANTHER" id="PTHR14379">
    <property type="entry name" value="LIMKAIN B LKAP"/>
    <property type="match status" value="1"/>
</dbReference>
<dbReference type="Pfam" id="PF01936">
    <property type="entry name" value="NYN"/>
    <property type="match status" value="1"/>
</dbReference>
<feature type="region of interest" description="Disordered" evidence="1">
    <location>
        <begin position="363"/>
        <end position="387"/>
    </location>
</feature>
<name>A0A4Q9MRJ8_9APHY</name>
<dbReference type="PANTHER" id="PTHR14379:SF3">
    <property type="entry name" value="MEIOSIS REGULATOR AND MRNA STABILITY FACTOR 1"/>
    <property type="match status" value="1"/>
</dbReference>
<dbReference type="Proteomes" id="UP000292957">
    <property type="component" value="Unassembled WGS sequence"/>
</dbReference>
<feature type="compositionally biased region" description="Polar residues" evidence="1">
    <location>
        <begin position="162"/>
        <end position="174"/>
    </location>
</feature>
<dbReference type="GO" id="GO:0005777">
    <property type="term" value="C:peroxisome"/>
    <property type="evidence" value="ECO:0007669"/>
    <property type="project" value="InterPro"/>
</dbReference>
<evidence type="ECO:0000313" key="3">
    <source>
        <dbReference type="EMBL" id="TBU28881.1"/>
    </source>
</evidence>
<dbReference type="InterPro" id="IPR024768">
    <property type="entry name" value="Marf1"/>
</dbReference>
<sequence>MSHSFDEHVAIFWDYENCAPPTSTPGYDVVSNIRQVAHEYGSVKLFKAYLELSEQSSSKSIGLRSELQSCGVSLTDCPHNGRKDVADKMMIVDMLTYAIDNPAPATIVLISGDRDFVYAVSVLRLRRYRVVLVAPNCAHASLKSQASAVLNWETDIMGKTNPRPQTLDAPNSCSDDAPQRSPRRTSFGSQLPHFTAKHARRPSFKTNTPITPVTPDTGGGQGDSFFGGRHLRNPSIVTTVECFVADTHLHGRMESISTQPPIPDIVDFIQDIKGAELRLPAPDDEPSAYVSHILQTSATLLAPVSAANPTSAPPSSRDSTNGAEPASAPPDRLNAPPLIAPEPIAFPRLAFEESILRPATVEPLSRVPSESSQSSVSGSAVSSSSGDLLRTPDYVLAEALDVTPPTPALDVDESPITPNADPVQALPPTAQEEPSPHSPPVVVVEITAPVPPPVSFAPNAVPSSIPHYFHPLVKALEESRMSGSPRPLRSWVGLKIPRGIYTQAKVPKFKQYAAAAEQAGLVELGGVQSSAWISLRPEWYGKIPVHPFS</sequence>
<reference evidence="3" key="1">
    <citation type="submission" date="2019-01" db="EMBL/GenBank/DDBJ databases">
        <title>Draft genome sequences of three monokaryotic isolates of the white-rot basidiomycete fungus Dichomitus squalens.</title>
        <authorList>
            <consortium name="DOE Joint Genome Institute"/>
            <person name="Lopez S.C."/>
            <person name="Andreopoulos B."/>
            <person name="Pangilinan J."/>
            <person name="Lipzen A."/>
            <person name="Riley R."/>
            <person name="Ahrendt S."/>
            <person name="Ng V."/>
            <person name="Barry K."/>
            <person name="Daum C."/>
            <person name="Grigoriev I.V."/>
            <person name="Hilden K.S."/>
            <person name="Makela M.R."/>
            <person name="de Vries R.P."/>
        </authorList>
    </citation>
    <scope>NUCLEOTIDE SEQUENCE [LARGE SCALE GENOMIC DNA]</scope>
    <source>
        <strain evidence="3">OM18370.1</strain>
    </source>
</reference>
<evidence type="ECO:0000256" key="1">
    <source>
        <dbReference type="SAM" id="MobiDB-lite"/>
    </source>
</evidence>
<feature type="region of interest" description="Disordered" evidence="1">
    <location>
        <begin position="305"/>
        <end position="339"/>
    </location>
</feature>
<dbReference type="Gene3D" id="3.40.50.1010">
    <property type="entry name" value="5'-nuclease"/>
    <property type="match status" value="1"/>
</dbReference>
<dbReference type="GO" id="GO:0010468">
    <property type="term" value="P:regulation of gene expression"/>
    <property type="evidence" value="ECO:0007669"/>
    <property type="project" value="InterPro"/>
</dbReference>
<dbReference type="EMBL" id="ML143417">
    <property type="protein sequence ID" value="TBU28881.1"/>
    <property type="molecule type" value="Genomic_DNA"/>
</dbReference>
<dbReference type="AlphaFoldDB" id="A0A4Q9MRJ8"/>
<feature type="compositionally biased region" description="Low complexity" evidence="1">
    <location>
        <begin position="365"/>
        <end position="385"/>
    </location>
</feature>
<evidence type="ECO:0000259" key="2">
    <source>
        <dbReference type="Pfam" id="PF01936"/>
    </source>
</evidence>